<evidence type="ECO:0000313" key="1">
    <source>
        <dbReference type="EMBL" id="AAF84843.1"/>
    </source>
</evidence>
<dbReference type="eggNOG" id="COG0819">
    <property type="taxonomic scope" value="Bacteria"/>
</dbReference>
<dbReference type="InterPro" id="IPR016084">
    <property type="entry name" value="Haem_Oase-like_multi-hlx"/>
</dbReference>
<dbReference type="PIR" id="C82609">
    <property type="entry name" value="C82609"/>
</dbReference>
<evidence type="ECO:0008006" key="3">
    <source>
        <dbReference type="Google" id="ProtNLM"/>
    </source>
</evidence>
<dbReference type="SUPFAM" id="SSF48613">
    <property type="entry name" value="Heme oxygenase-like"/>
    <property type="match status" value="1"/>
</dbReference>
<dbReference type="STRING" id="160492.XF_2041"/>
<dbReference type="HOGENOM" id="CLU_105859_0_0_6"/>
<reference evidence="1 2" key="1">
    <citation type="journal article" date="2000" name="Nature">
        <title>The genome sequence of the plant pathogen Xylella fastidiosa.</title>
        <authorList>
            <person name="Simpson A.J."/>
            <person name="Reinach F.C."/>
            <person name="Arruda P."/>
            <person name="Abreu F.A."/>
            <person name="Acencio M."/>
            <person name="Alvarenga R."/>
            <person name="Alves L.M."/>
            <person name="Araya J.E."/>
            <person name="Baia G.S."/>
            <person name="Baptista C.S."/>
            <person name="Barros M.H."/>
            <person name="Bonaccorsi E.D."/>
            <person name="Bordin S."/>
            <person name="Bove J.M."/>
            <person name="Briones M.R."/>
            <person name="Bueno M.R."/>
            <person name="Camargo A.A."/>
            <person name="Camargo L.E."/>
            <person name="Carraro D.M."/>
            <person name="Carrer H."/>
            <person name="Colauto N.B."/>
            <person name="Colombo C."/>
            <person name="Costa F.F."/>
            <person name="Costa M.C."/>
            <person name="Costa-Neto C.M."/>
            <person name="Coutinho L.L."/>
            <person name="Cristofani M."/>
            <person name="Dias-Neto E."/>
            <person name="Docena C."/>
            <person name="El-Dorry H."/>
            <person name="Facincani A.P."/>
            <person name="Ferreira A.J."/>
            <person name="Ferreira V.C."/>
            <person name="Ferro J.A."/>
            <person name="Fraga J.S."/>
            <person name="Franca S.C."/>
            <person name="Franco M.C."/>
            <person name="Frohme M."/>
            <person name="Furlan L.R."/>
            <person name="Garnier M."/>
            <person name="Goldman G.H."/>
            <person name="Goldman M.H."/>
            <person name="Gomes S.L."/>
            <person name="Gruber A."/>
            <person name="Ho P.L."/>
            <person name="Hoheisel J.D."/>
            <person name="Junqueira M.L."/>
            <person name="Kemper E.L."/>
            <person name="Kitajima J.P."/>
            <person name="Krieger J.E."/>
            <person name="Kuramae E.E."/>
            <person name="Laigret F."/>
            <person name="Lambais M.R."/>
            <person name="Leite L.C."/>
            <person name="Lemos E.G."/>
            <person name="Lemos M.V."/>
            <person name="Lopes S.A."/>
            <person name="Lopes C.R."/>
            <person name="Machado J.A."/>
            <person name="Machado M.A."/>
            <person name="Madeira A.M."/>
            <person name="Madeira H.M."/>
            <person name="Marino C.L."/>
            <person name="Marques M.V."/>
            <person name="Martins E.A."/>
            <person name="Martins E.M."/>
            <person name="Matsukuma A.Y."/>
            <person name="Menck C.F."/>
            <person name="Miracca E.C."/>
            <person name="Miyaki C.Y."/>
            <person name="Monteriro-Vitorello C.B."/>
            <person name="Moon D.H."/>
            <person name="Nagai M.A."/>
            <person name="Nascimento A.L."/>
            <person name="Netto L.E."/>
            <person name="Nhani A.Jr."/>
            <person name="Nobrega F.G."/>
            <person name="Nunes L.R."/>
            <person name="Oliveira M.A."/>
            <person name="de Oliveira M.C."/>
            <person name="de Oliveira R.C."/>
            <person name="Palmieri D.A."/>
            <person name="Paris A."/>
            <person name="Peixoto B.R."/>
            <person name="Pereira G.A."/>
            <person name="Pereira H.A.Jr."/>
            <person name="Pesquero J.B."/>
            <person name="Quaggio R.B."/>
            <person name="Roberto P.G."/>
            <person name="Rodrigues V."/>
            <person name="de M Rosa A.J."/>
            <person name="de Rosa V.E.Jr."/>
            <person name="de Sa R.G."/>
            <person name="Santelli R.V."/>
            <person name="Sawasaki H.E."/>
            <person name="da Silva A.C."/>
            <person name="da Silva A.M."/>
            <person name="da Silva F.R."/>
            <person name="da Silva W.A.Jr."/>
            <person name="da Silveira J.F."/>
            <person name="Silvestri M.L."/>
            <person name="Siqueira W.J."/>
            <person name="de Souza A.A."/>
            <person name="de Souza A.P."/>
            <person name="Terenzi M.F."/>
            <person name="Truffi D."/>
            <person name="Tsai S.M."/>
            <person name="Tsuhako M.H."/>
            <person name="Vallada H."/>
            <person name="Van Sluys M.A."/>
            <person name="Verjovski-Almeida S."/>
            <person name="Vettore A.L."/>
            <person name="Zago M.A."/>
            <person name="Zatz M."/>
            <person name="Meidanis J."/>
            <person name="Setubal J.C."/>
        </authorList>
    </citation>
    <scope>NUCLEOTIDE SEQUENCE [LARGE SCALE GENOMIC DNA]</scope>
    <source>
        <strain evidence="1 2">9a5c</strain>
    </source>
</reference>
<proteinExistence type="predicted"/>
<dbReference type="EMBL" id="AE003849">
    <property type="protein sequence ID" value="AAF84843.1"/>
    <property type="molecule type" value="Genomic_DNA"/>
</dbReference>
<evidence type="ECO:0000313" key="2">
    <source>
        <dbReference type="Proteomes" id="UP000000812"/>
    </source>
</evidence>
<organism evidence="1 2">
    <name type="scientific">Xylella fastidiosa (strain 9a5c)</name>
    <dbReference type="NCBI Taxonomy" id="160492"/>
    <lineage>
        <taxon>Bacteria</taxon>
        <taxon>Pseudomonadati</taxon>
        <taxon>Pseudomonadota</taxon>
        <taxon>Gammaproteobacteria</taxon>
        <taxon>Lysobacterales</taxon>
        <taxon>Lysobacteraceae</taxon>
        <taxon>Xylella</taxon>
    </lineage>
</organism>
<dbReference type="AlphaFoldDB" id="Q9PBU4"/>
<dbReference type="KEGG" id="xfa:XF_2041"/>
<dbReference type="Proteomes" id="UP000000812">
    <property type="component" value="Chromosome"/>
</dbReference>
<dbReference type="Gene3D" id="1.20.910.10">
    <property type="entry name" value="Heme oxygenase-like"/>
    <property type="match status" value="1"/>
</dbReference>
<accession>Q9PBU4</accession>
<name>Q9PBU4_XYLFA</name>
<dbReference type="Pfam" id="PF14518">
    <property type="entry name" value="Haem_oxygenas_2"/>
    <property type="match status" value="1"/>
</dbReference>
<protein>
    <recommendedName>
        <fullName evidence="3">Iron-containing redox enzyme family protein</fullName>
    </recommendedName>
</protein>
<gene>
    <name evidence="1" type="ordered locus">XF_2041</name>
</gene>
<sequence>MFIEATVKPVHTADTPPITSLEGLKRHLDDVWRDLFRISSFLRAIQDGEVTKSLYALYLLETYHYTKHNARNQALVGVRYGDDHLYQKFCFKHAAEEVGHEMMALHDLKNLGLGAIDLEIPDPLPATTTLTAYLYWIAYQGNPLQRLGYSFWAEACYEYVLPMMAKVKEKLQLSTNQMTFFVSHADIDEEHSRIVNDMITRKCRVPADWQAIAEVMETSLRLTGKMMDEVYVEHHRLIAERAGRATFLLTLES</sequence>
<dbReference type="PATRIC" id="fig|160492.11.peg.2178"/>